<organism evidence="1 2">
    <name type="scientific">Mycobacteroides immunogenum</name>
    <dbReference type="NCBI Taxonomy" id="83262"/>
    <lineage>
        <taxon>Bacteria</taxon>
        <taxon>Bacillati</taxon>
        <taxon>Actinomycetota</taxon>
        <taxon>Actinomycetes</taxon>
        <taxon>Mycobacteriales</taxon>
        <taxon>Mycobacteriaceae</taxon>
        <taxon>Mycobacteroides</taxon>
    </lineage>
</organism>
<dbReference type="EMBL" id="LQYE01000005">
    <property type="protein sequence ID" value="OAT69437.1"/>
    <property type="molecule type" value="Genomic_DNA"/>
</dbReference>
<dbReference type="Proteomes" id="UP000186919">
    <property type="component" value="Unassembled WGS sequence"/>
</dbReference>
<evidence type="ECO:0000313" key="1">
    <source>
        <dbReference type="EMBL" id="OAT69437.1"/>
    </source>
</evidence>
<protein>
    <submittedName>
        <fullName evidence="1">Uncharacterized protein</fullName>
    </submittedName>
</protein>
<evidence type="ECO:0000313" key="2">
    <source>
        <dbReference type="Proteomes" id="UP000186919"/>
    </source>
</evidence>
<gene>
    <name evidence="1" type="ORF">AWB85_20315</name>
</gene>
<accession>A0A179VCS9</accession>
<proteinExistence type="predicted"/>
<name>A0A179VCS9_9MYCO</name>
<comment type="caution">
    <text evidence="1">The sequence shown here is derived from an EMBL/GenBank/DDBJ whole genome shotgun (WGS) entry which is preliminary data.</text>
</comment>
<sequence length="91" mass="9814">MEDTGDLSWRSPMSSVAVRDVLSSDLTEGTGALSSNSTEGVGVLSWYLFGRDLLTPFSTTDSHPLSMFLLMCRRTVRTSSSVTEANVCCEG</sequence>
<reference evidence="1 2" key="1">
    <citation type="submission" date="2016-01" db="EMBL/GenBank/DDBJ databases">
        <title>Mycobacterium immunogenum strain CD11_6 genome sequencing and assembly.</title>
        <authorList>
            <person name="Kaur G."/>
            <person name="Nair G.R."/>
            <person name="Mayilraj S."/>
        </authorList>
    </citation>
    <scope>NUCLEOTIDE SEQUENCE [LARGE SCALE GENOMIC DNA]</scope>
    <source>
        <strain evidence="1 2">CD11-6</strain>
    </source>
</reference>
<dbReference type="AlphaFoldDB" id="A0A179VCS9"/>